<dbReference type="InterPro" id="IPR036388">
    <property type="entry name" value="WH-like_DNA-bd_sf"/>
</dbReference>
<dbReference type="Proteomes" id="UP001055868">
    <property type="component" value="Chromosome"/>
</dbReference>
<protein>
    <submittedName>
        <fullName evidence="2">Helix-turn-helix domain-containing protein</fullName>
    </submittedName>
</protein>
<evidence type="ECO:0000313" key="3">
    <source>
        <dbReference type="Proteomes" id="UP001055868"/>
    </source>
</evidence>
<organism evidence="2 3">
    <name type="scientific">Brachybacterium kimchii</name>
    <dbReference type="NCBI Taxonomy" id="2942909"/>
    <lineage>
        <taxon>Bacteria</taxon>
        <taxon>Bacillati</taxon>
        <taxon>Actinomycetota</taxon>
        <taxon>Actinomycetes</taxon>
        <taxon>Micrococcales</taxon>
        <taxon>Dermabacteraceae</taxon>
        <taxon>Brachybacterium</taxon>
    </lineage>
</organism>
<dbReference type="EMBL" id="CP097218">
    <property type="protein sequence ID" value="UQN29448.1"/>
    <property type="molecule type" value="Genomic_DNA"/>
</dbReference>
<reference evidence="2" key="1">
    <citation type="submission" date="2022-05" db="EMBL/GenBank/DDBJ databases">
        <title>Genomic analysis of Brachybacterium sp. CBA3104.</title>
        <authorList>
            <person name="Roh S.W."/>
            <person name="Kim Y.B."/>
            <person name="Kim Y."/>
        </authorList>
    </citation>
    <scope>NUCLEOTIDE SEQUENCE</scope>
    <source>
        <strain evidence="2">CBA3104</strain>
    </source>
</reference>
<dbReference type="Gene3D" id="1.10.10.10">
    <property type="entry name" value="Winged helix-like DNA-binding domain superfamily/Winged helix DNA-binding domain"/>
    <property type="match status" value="1"/>
</dbReference>
<gene>
    <name evidence="2" type="ORF">M4486_17715</name>
</gene>
<evidence type="ECO:0000313" key="2">
    <source>
        <dbReference type="EMBL" id="UQN29448.1"/>
    </source>
</evidence>
<keyword evidence="3" id="KW-1185">Reference proteome</keyword>
<evidence type="ECO:0000259" key="1">
    <source>
        <dbReference type="Pfam" id="PF12728"/>
    </source>
</evidence>
<proteinExistence type="predicted"/>
<dbReference type="Pfam" id="PF12728">
    <property type="entry name" value="HTH_17"/>
    <property type="match status" value="1"/>
</dbReference>
<dbReference type="InterPro" id="IPR041657">
    <property type="entry name" value="HTH_17"/>
</dbReference>
<feature type="domain" description="Helix-turn-helix" evidence="1">
    <location>
        <begin position="7"/>
        <end position="56"/>
    </location>
</feature>
<accession>A0ABY4N4F6</accession>
<dbReference type="SUPFAM" id="SSF46955">
    <property type="entry name" value="Putative DNA-binding domain"/>
    <property type="match status" value="1"/>
</dbReference>
<sequence length="63" mass="7079">MPAVTALMTPAEVATYLGVKPKTLEGWRYKRTGPPFIKRGRVVRYRADALQEWLDQSEVATSA</sequence>
<dbReference type="RefSeq" id="WP_249478645.1">
    <property type="nucleotide sequence ID" value="NZ_CP097218.1"/>
</dbReference>
<name>A0ABY4N4F6_9MICO</name>
<dbReference type="InterPro" id="IPR009061">
    <property type="entry name" value="DNA-bd_dom_put_sf"/>
</dbReference>